<dbReference type="Gene3D" id="1.10.357.10">
    <property type="entry name" value="Tetracycline Repressor, domain 2"/>
    <property type="match status" value="1"/>
</dbReference>
<dbReference type="GO" id="GO:0003700">
    <property type="term" value="F:DNA-binding transcription factor activity"/>
    <property type="evidence" value="ECO:0007669"/>
    <property type="project" value="TreeGrafter"/>
</dbReference>
<dbReference type="Pfam" id="PF17939">
    <property type="entry name" value="TetR_C_30"/>
    <property type="match status" value="1"/>
</dbReference>
<dbReference type="PANTHER" id="PTHR30055">
    <property type="entry name" value="HTH-TYPE TRANSCRIPTIONAL REGULATOR RUTR"/>
    <property type="match status" value="1"/>
</dbReference>
<evidence type="ECO:0000313" key="4">
    <source>
        <dbReference type="EMBL" id="TLX41408.1"/>
    </source>
</evidence>
<dbReference type="OrthoDB" id="2356263at2"/>
<dbReference type="Proteomes" id="UP000305131">
    <property type="component" value="Unassembled WGS sequence"/>
</dbReference>
<dbReference type="PROSITE" id="PS50977">
    <property type="entry name" value="HTH_TETR_2"/>
    <property type="match status" value="1"/>
</dbReference>
<name>A0A6C1KAW4_XANAU</name>
<evidence type="ECO:0000259" key="3">
    <source>
        <dbReference type="PROSITE" id="PS50977"/>
    </source>
</evidence>
<feature type="DNA-binding region" description="H-T-H motif" evidence="2">
    <location>
        <begin position="103"/>
        <end position="122"/>
    </location>
</feature>
<dbReference type="SUPFAM" id="SSF48498">
    <property type="entry name" value="Tetracyclin repressor-like, C-terminal domain"/>
    <property type="match status" value="1"/>
</dbReference>
<evidence type="ECO:0000256" key="1">
    <source>
        <dbReference type="ARBA" id="ARBA00023125"/>
    </source>
</evidence>
<dbReference type="InterPro" id="IPR050109">
    <property type="entry name" value="HTH-type_TetR-like_transc_reg"/>
</dbReference>
<keyword evidence="1 2" id="KW-0238">DNA-binding</keyword>
<dbReference type="PRINTS" id="PR00455">
    <property type="entry name" value="HTHTETR"/>
</dbReference>
<dbReference type="InterPro" id="IPR001647">
    <property type="entry name" value="HTH_TetR"/>
</dbReference>
<proteinExistence type="predicted"/>
<protein>
    <submittedName>
        <fullName evidence="4">TetR/AcrR family transcriptional regulator</fullName>
    </submittedName>
</protein>
<comment type="caution">
    <text evidence="4">The sequence shown here is derived from an EMBL/GenBank/DDBJ whole genome shotgun (WGS) entry which is preliminary data.</text>
</comment>
<sequence>MRMPLMMWLPLLNSTFFWLGMSCFLDLLSNIIGQSSNQISRTVGPVNRLPRSPRWAIMDNACAEQRRGIVKKKAVPDAGPPTRERILSAAEHLFATHGYDATSLRDIAIKAETRIGLVSYHFQNKELLYETLIERRSAEIGRRRLGLLTRERKSFLPAAIPAERIIHAYTWPFLELSHSAGAEWKSYTKIISSVANSQRWTGLLSTYYDPVATVFLNELRRTFPTCSEAKLVAGFTFMVSVMLGIAAETGRADQLSNGAIRSTDIGRIFDMMLPFLSAGFERLGDADDGMAVGGRGLAPSSE</sequence>
<evidence type="ECO:0000313" key="5">
    <source>
        <dbReference type="Proteomes" id="UP000305131"/>
    </source>
</evidence>
<dbReference type="AlphaFoldDB" id="A0A6C1KAW4"/>
<feature type="domain" description="HTH tetR-type" evidence="3">
    <location>
        <begin position="80"/>
        <end position="140"/>
    </location>
</feature>
<dbReference type="Pfam" id="PF00440">
    <property type="entry name" value="TetR_N"/>
    <property type="match status" value="1"/>
</dbReference>
<dbReference type="PROSITE" id="PS51257">
    <property type="entry name" value="PROKAR_LIPOPROTEIN"/>
    <property type="match status" value="1"/>
</dbReference>
<dbReference type="InterPro" id="IPR009057">
    <property type="entry name" value="Homeodomain-like_sf"/>
</dbReference>
<dbReference type="InterPro" id="IPR041586">
    <property type="entry name" value="PsrA_TetR_C"/>
</dbReference>
<dbReference type="SUPFAM" id="SSF46689">
    <property type="entry name" value="Homeodomain-like"/>
    <property type="match status" value="1"/>
</dbReference>
<accession>A0A6C1KAW4</accession>
<dbReference type="PANTHER" id="PTHR30055:SF235">
    <property type="entry name" value="TRANSCRIPTIONAL REGULATORY PROTEIN"/>
    <property type="match status" value="1"/>
</dbReference>
<reference evidence="4 5" key="1">
    <citation type="submission" date="2019-05" db="EMBL/GenBank/DDBJ databases">
        <authorList>
            <person name="Zhou X."/>
        </authorList>
    </citation>
    <scope>NUCLEOTIDE SEQUENCE [LARGE SCALE GENOMIC DNA]</scope>
    <source>
        <strain evidence="4 5">DSM 432</strain>
    </source>
</reference>
<organism evidence="4 5">
    <name type="scientific">Xanthobacter autotrophicus</name>
    <dbReference type="NCBI Taxonomy" id="280"/>
    <lineage>
        <taxon>Bacteria</taxon>
        <taxon>Pseudomonadati</taxon>
        <taxon>Pseudomonadota</taxon>
        <taxon>Alphaproteobacteria</taxon>
        <taxon>Hyphomicrobiales</taxon>
        <taxon>Xanthobacteraceae</taxon>
        <taxon>Xanthobacter</taxon>
    </lineage>
</organism>
<gene>
    <name evidence="4" type="ORF">FBQ73_18250</name>
</gene>
<evidence type="ECO:0000256" key="2">
    <source>
        <dbReference type="PROSITE-ProRule" id="PRU00335"/>
    </source>
</evidence>
<dbReference type="InterPro" id="IPR036271">
    <property type="entry name" value="Tet_transcr_reg_TetR-rel_C_sf"/>
</dbReference>
<dbReference type="EMBL" id="VAUP01000037">
    <property type="protein sequence ID" value="TLX41408.1"/>
    <property type="molecule type" value="Genomic_DNA"/>
</dbReference>
<dbReference type="GO" id="GO:0000976">
    <property type="term" value="F:transcription cis-regulatory region binding"/>
    <property type="evidence" value="ECO:0007669"/>
    <property type="project" value="TreeGrafter"/>
</dbReference>